<feature type="domain" description="SnoaL-like" evidence="1">
    <location>
        <begin position="8"/>
        <end position="102"/>
    </location>
</feature>
<comment type="caution">
    <text evidence="2">The sequence shown here is derived from an EMBL/GenBank/DDBJ whole genome shotgun (WGS) entry which is preliminary data.</text>
</comment>
<name>A0A3N2GN34_9PSEU</name>
<dbReference type="RefSeq" id="WP_123682565.1">
    <property type="nucleotide sequence ID" value="NZ_RKHY01000001.1"/>
</dbReference>
<accession>A0A3N2GN34</accession>
<evidence type="ECO:0000313" key="2">
    <source>
        <dbReference type="EMBL" id="ROS38046.1"/>
    </source>
</evidence>
<dbReference type="InterPro" id="IPR032710">
    <property type="entry name" value="NTF2-like_dom_sf"/>
</dbReference>
<gene>
    <name evidence="2" type="ORF">EDD35_0310</name>
</gene>
<dbReference type="Pfam" id="PF12680">
    <property type="entry name" value="SnoaL_2"/>
    <property type="match status" value="1"/>
</dbReference>
<dbReference type="EMBL" id="RKHY01000001">
    <property type="protein sequence ID" value="ROS38046.1"/>
    <property type="molecule type" value="Genomic_DNA"/>
</dbReference>
<dbReference type="SUPFAM" id="SSF54427">
    <property type="entry name" value="NTF2-like"/>
    <property type="match status" value="1"/>
</dbReference>
<organism evidence="2 3">
    <name type="scientific">Amycolatopsis thermoflava</name>
    <dbReference type="NCBI Taxonomy" id="84480"/>
    <lineage>
        <taxon>Bacteria</taxon>
        <taxon>Bacillati</taxon>
        <taxon>Actinomycetota</taxon>
        <taxon>Actinomycetes</taxon>
        <taxon>Pseudonocardiales</taxon>
        <taxon>Pseudonocardiaceae</taxon>
        <taxon>Amycolatopsis</taxon>
        <taxon>Amycolatopsis methanolica group</taxon>
    </lineage>
</organism>
<dbReference type="AlphaFoldDB" id="A0A3N2GN34"/>
<proteinExistence type="predicted"/>
<keyword evidence="3" id="KW-1185">Reference proteome</keyword>
<dbReference type="InterPro" id="IPR037401">
    <property type="entry name" value="SnoaL-like"/>
</dbReference>
<reference evidence="2 3" key="1">
    <citation type="submission" date="2018-11" db="EMBL/GenBank/DDBJ databases">
        <title>Sequencing the genomes of 1000 actinobacteria strains.</title>
        <authorList>
            <person name="Klenk H.-P."/>
        </authorList>
    </citation>
    <scope>NUCLEOTIDE SEQUENCE [LARGE SCALE GENOMIC DNA]</scope>
    <source>
        <strain evidence="2 3">DSM 44348</strain>
    </source>
</reference>
<dbReference type="Gene3D" id="3.10.450.50">
    <property type="match status" value="1"/>
</dbReference>
<evidence type="ECO:0000313" key="3">
    <source>
        <dbReference type="Proteomes" id="UP000274843"/>
    </source>
</evidence>
<evidence type="ECO:0000259" key="1">
    <source>
        <dbReference type="Pfam" id="PF12680"/>
    </source>
</evidence>
<dbReference type="GeneID" id="301841798"/>
<sequence length="105" mass="11678">MTELPPAVQQVFDATNRGDSDAFLDAFTEDGQVDDWGRTFTGRAEIAGWNDRENIGVQAHFEVRDARTTGDTTTVTLQVSGNGFNGPGTFEFLLRDDHVARMRIR</sequence>
<protein>
    <submittedName>
        <fullName evidence="2">SnoaL-like protein</fullName>
    </submittedName>
</protein>
<dbReference type="Proteomes" id="UP000274843">
    <property type="component" value="Unassembled WGS sequence"/>
</dbReference>